<evidence type="ECO:0000256" key="1">
    <source>
        <dbReference type="ARBA" id="ARBA00004651"/>
    </source>
</evidence>
<keyword evidence="5" id="KW-0472">Membrane</keyword>
<evidence type="ECO:0000256" key="6">
    <source>
        <dbReference type="ARBA" id="ARBA00023170"/>
    </source>
</evidence>
<dbReference type="InParanoid" id="T1H8H3"/>
<keyword evidence="10" id="KW-1185">Reference proteome</keyword>
<dbReference type="VEuPathDB" id="VectorBase:RPRC000314"/>
<dbReference type="Gene3D" id="3.40.190.10">
    <property type="entry name" value="Periplasmic binding protein-like II"/>
    <property type="match status" value="1"/>
</dbReference>
<dbReference type="RefSeq" id="XP_073985311.1">
    <property type="nucleotide sequence ID" value="XM_074129210.1"/>
</dbReference>
<name>T1H8H3_RHOPR</name>
<organism evidence="9 10">
    <name type="scientific">Rhodnius prolixus</name>
    <name type="common">Triatomid bug</name>
    <dbReference type="NCBI Taxonomy" id="13249"/>
    <lineage>
        <taxon>Eukaryota</taxon>
        <taxon>Metazoa</taxon>
        <taxon>Ecdysozoa</taxon>
        <taxon>Arthropoda</taxon>
        <taxon>Hexapoda</taxon>
        <taxon>Insecta</taxon>
        <taxon>Pterygota</taxon>
        <taxon>Neoptera</taxon>
        <taxon>Paraneoptera</taxon>
        <taxon>Hemiptera</taxon>
        <taxon>Heteroptera</taxon>
        <taxon>Panheteroptera</taxon>
        <taxon>Cimicomorpha</taxon>
        <taxon>Reduviidae</taxon>
        <taxon>Triatominae</taxon>
        <taxon>Rhodnius</taxon>
    </lineage>
</organism>
<evidence type="ECO:0000256" key="4">
    <source>
        <dbReference type="ARBA" id="ARBA00022989"/>
    </source>
</evidence>
<keyword evidence="2" id="KW-1003">Cell membrane</keyword>
<comment type="subcellular location">
    <subcellularLocation>
        <location evidence="1">Cell membrane</location>
        <topology evidence="1">Multi-pass membrane protein</topology>
    </subcellularLocation>
</comment>
<evidence type="ECO:0000259" key="8">
    <source>
        <dbReference type="Pfam" id="PF24576"/>
    </source>
</evidence>
<dbReference type="Pfam" id="PF24576">
    <property type="entry name" value="IR75A_N"/>
    <property type="match status" value="1"/>
</dbReference>
<dbReference type="PANTHER" id="PTHR42643:SF30">
    <property type="entry name" value="IONOTROPIC RECEPTOR 40A-RELATED"/>
    <property type="match status" value="1"/>
</dbReference>
<evidence type="ECO:0000256" key="2">
    <source>
        <dbReference type="ARBA" id="ARBA00022475"/>
    </source>
</evidence>
<dbReference type="GeneID" id="141454694"/>
<keyword evidence="4" id="KW-1133">Transmembrane helix</keyword>
<protein>
    <recommendedName>
        <fullName evidence="8">Ionotropic receptor 75a N-terminal domain-containing protein</fullName>
    </recommendedName>
</protein>
<evidence type="ECO:0000313" key="10">
    <source>
        <dbReference type="Proteomes" id="UP000015103"/>
    </source>
</evidence>
<feature type="domain" description="Ionotropic receptor 75a N-terminal" evidence="8">
    <location>
        <begin position="26"/>
        <end position="179"/>
    </location>
</feature>
<accession>T1H8H3</accession>
<dbReference type="GO" id="GO:0005886">
    <property type="term" value="C:plasma membrane"/>
    <property type="evidence" value="ECO:0007669"/>
    <property type="project" value="UniProtKB-SubCell"/>
</dbReference>
<dbReference type="Proteomes" id="UP000015103">
    <property type="component" value="Unassembled WGS sequence"/>
</dbReference>
<reference evidence="9" key="1">
    <citation type="submission" date="2015-05" db="UniProtKB">
        <authorList>
            <consortium name="EnsemblMetazoa"/>
        </authorList>
    </citation>
    <scope>IDENTIFICATION</scope>
</reference>
<dbReference type="SUPFAM" id="SSF53850">
    <property type="entry name" value="Periplasmic binding protein-like II"/>
    <property type="match status" value="1"/>
</dbReference>
<dbReference type="InterPro" id="IPR057074">
    <property type="entry name" value="IR75A_N"/>
</dbReference>
<sequence>MNIVWSILILCTIFMVSFTISSPISALITDFFKLKHVGILYLQTCDTYNATQFMKFLSDEFIFSMNINSPRSLANIVQKSDQRIGIFLDLFCEESIQFLKLATSLHLFTITYEWLILLKSESDFSLLENTGIGMSSEVTTVISSQSILYDLHRPDVSSLLIKTPVGRWSDLYGLDYNRTPRVLDLEGETIIGSMFFIQDVYDHKNISQQMQDWSFNKNDDVVNRFSYVLHIHIADIYNFKLELLVTDGWGAQKPDGHYSGIIGHLETRASNVSVAPLLILPHRAAIADVLTPMSDYWKPFVFKQPRALGTYRALFLPFEPATWVTVAFILFFAALICYKFSINENHRPTFSENIILFIGIIAQQGLTRDPKTIGERLMCFTMLIMGAMVVLYYNAATMSALLSSTPPKINKLDQLVDSNVPLTLMDAPYYNNKEVRNRLLDKNVRDKVDKYSKKTYGLEEGLQIILKGGAFSAEYFAIFEGIDKKFKDSQKCDLTYIPAYKPLYVSSYFPKKSHIKELYNRGFLRLMEHGLLRREKEKWIVNKPKCAGKEQFLFVSLEAITIALATLGLGVTISIVVLIFEIYAYSKSKKLLNVKRRKNLHTESSLSLILPVIN</sequence>
<evidence type="ECO:0000313" key="9">
    <source>
        <dbReference type="EnsemblMetazoa" id="RPRC000314-PA"/>
    </source>
</evidence>
<dbReference type="EMBL" id="ACPB03001298">
    <property type="status" value="NOT_ANNOTATED_CDS"/>
    <property type="molecule type" value="Genomic_DNA"/>
</dbReference>
<dbReference type="PANTHER" id="PTHR42643">
    <property type="entry name" value="IONOTROPIC RECEPTOR 20A-RELATED"/>
    <property type="match status" value="1"/>
</dbReference>
<keyword evidence="7" id="KW-0325">Glycoprotein</keyword>
<dbReference type="InterPro" id="IPR052192">
    <property type="entry name" value="Insect_Ionotropic_Sensory_Rcpt"/>
</dbReference>
<evidence type="ECO:0000256" key="5">
    <source>
        <dbReference type="ARBA" id="ARBA00023136"/>
    </source>
</evidence>
<evidence type="ECO:0000256" key="7">
    <source>
        <dbReference type="ARBA" id="ARBA00023180"/>
    </source>
</evidence>
<dbReference type="EnsemblMetazoa" id="RPRC000314-RA">
    <property type="protein sequence ID" value="RPRC000314-PA"/>
    <property type="gene ID" value="RPRC000314"/>
</dbReference>
<dbReference type="Gene3D" id="1.10.287.70">
    <property type="match status" value="1"/>
</dbReference>
<evidence type="ECO:0000256" key="3">
    <source>
        <dbReference type="ARBA" id="ARBA00022692"/>
    </source>
</evidence>
<dbReference type="AlphaFoldDB" id="T1H8H3"/>
<dbReference type="eggNOG" id="KOG1052">
    <property type="taxonomic scope" value="Eukaryota"/>
</dbReference>
<keyword evidence="3" id="KW-0812">Transmembrane</keyword>
<dbReference type="OMA" id="FSINENH"/>
<keyword evidence="6" id="KW-0675">Receptor</keyword>
<proteinExistence type="predicted"/>